<feature type="domain" description="Acyclic terpene utilisation N-terminal" evidence="1">
    <location>
        <begin position="5"/>
        <end position="411"/>
    </location>
</feature>
<name>A0ABZ3H0M3_GEOAI</name>
<sequence length="449" mass="50329">MLREIKILSPTGHLGFTPLEKDSFLTGVSKKPDYIVADSGSADIGPYYLGADMPCSPEMWQRHDLELILKASRDLDVPMIIGSASDTGTNKGVDQFVRIIKEIARENDLHFNLAYIYSQQDKNRIRRILNEVRVEGLDGFEDLNSQILDRTDNIVAVMGPEPIIHALDNGADVIIAGRSSDSSIFAAPLIREGISKATAFYAGKVLECASFCAEPFMGKESVMGYVKEGEVIVEPMHPKQRCTVASVASHSMYERVDPYYERVPGGVLDMSECVYEQIDHRRTRVTGFKFIESELKIKLEGAGKVGERCICIVGFRDPYLIKHIDKVIEWSKKKVEERYSDRTYQLYYHLYGINGVMKDLEPVRNPSSHEICLIVECVAETAEDAKEIATLAARNTFYARLPEVKGTAGTAAMMSDEAILTKPAYEWTVNHLIPVSDPLELFDVHFEDV</sequence>
<dbReference type="InterPro" id="IPR010839">
    <property type="entry name" value="AtuA_N"/>
</dbReference>
<evidence type="ECO:0000259" key="1">
    <source>
        <dbReference type="Pfam" id="PF07287"/>
    </source>
</evidence>
<proteinExistence type="predicted"/>
<evidence type="ECO:0000313" key="3">
    <source>
        <dbReference type="Proteomes" id="UP001492541"/>
    </source>
</evidence>
<organism evidence="2 3">
    <name type="scientific">Geoglobus acetivorans</name>
    <dbReference type="NCBI Taxonomy" id="565033"/>
    <lineage>
        <taxon>Archaea</taxon>
        <taxon>Methanobacteriati</taxon>
        <taxon>Methanobacteriota</taxon>
        <taxon>Archaeoglobi</taxon>
        <taxon>Archaeoglobales</taxon>
        <taxon>Archaeoglobaceae</taxon>
        <taxon>Geoglobus</taxon>
    </lineage>
</organism>
<gene>
    <name evidence="2" type="ORF">LPQ35_07635</name>
</gene>
<evidence type="ECO:0000313" key="2">
    <source>
        <dbReference type="EMBL" id="XAT63125.1"/>
    </source>
</evidence>
<dbReference type="EMBL" id="CP087714">
    <property type="protein sequence ID" value="XAT63125.1"/>
    <property type="molecule type" value="Genomic_DNA"/>
</dbReference>
<protein>
    <submittedName>
        <fullName evidence="2">DUF1446 domain-containing protein</fullName>
    </submittedName>
</protein>
<dbReference type="Proteomes" id="UP001492541">
    <property type="component" value="Chromosome"/>
</dbReference>
<accession>A0ABZ3H0M3</accession>
<keyword evidence="3" id="KW-1185">Reference proteome</keyword>
<reference evidence="2 3" key="1">
    <citation type="submission" date="2021-11" db="EMBL/GenBank/DDBJ databases">
        <title>Whole genome of Geoglobus acetivorans.</title>
        <authorList>
            <person name="Liu D."/>
        </authorList>
    </citation>
    <scope>NUCLEOTIDE SEQUENCE [LARGE SCALE GENOMIC DNA]</scope>
    <source>
        <strain evidence="2 3">SBH6</strain>
    </source>
</reference>
<dbReference type="RefSeq" id="WP_193808446.1">
    <property type="nucleotide sequence ID" value="NZ_CP087714.1"/>
</dbReference>
<dbReference type="Pfam" id="PF07287">
    <property type="entry name" value="AtuA"/>
    <property type="match status" value="1"/>
</dbReference>
<dbReference type="GeneID" id="90449550"/>